<name>A0AAE0XJ48_9PEZI</name>
<keyword evidence="2" id="KW-1185">Reference proteome</keyword>
<dbReference type="InterPro" id="IPR036770">
    <property type="entry name" value="Ankyrin_rpt-contain_sf"/>
</dbReference>
<gene>
    <name evidence="1" type="ORF">B0T22DRAFT_69519</name>
</gene>
<evidence type="ECO:0008006" key="3">
    <source>
        <dbReference type="Google" id="ProtNLM"/>
    </source>
</evidence>
<evidence type="ECO:0000313" key="2">
    <source>
        <dbReference type="Proteomes" id="UP001270362"/>
    </source>
</evidence>
<organism evidence="1 2">
    <name type="scientific">Podospora appendiculata</name>
    <dbReference type="NCBI Taxonomy" id="314037"/>
    <lineage>
        <taxon>Eukaryota</taxon>
        <taxon>Fungi</taxon>
        <taxon>Dikarya</taxon>
        <taxon>Ascomycota</taxon>
        <taxon>Pezizomycotina</taxon>
        <taxon>Sordariomycetes</taxon>
        <taxon>Sordariomycetidae</taxon>
        <taxon>Sordariales</taxon>
        <taxon>Podosporaceae</taxon>
        <taxon>Podospora</taxon>
    </lineage>
</organism>
<reference evidence="1" key="2">
    <citation type="submission" date="2023-06" db="EMBL/GenBank/DDBJ databases">
        <authorList>
            <consortium name="Lawrence Berkeley National Laboratory"/>
            <person name="Haridas S."/>
            <person name="Hensen N."/>
            <person name="Bonometti L."/>
            <person name="Westerberg I."/>
            <person name="Brannstrom I.O."/>
            <person name="Guillou S."/>
            <person name="Cros-Aarteil S."/>
            <person name="Calhoun S."/>
            <person name="Kuo A."/>
            <person name="Mondo S."/>
            <person name="Pangilinan J."/>
            <person name="Riley R."/>
            <person name="Labutti K."/>
            <person name="Andreopoulos B."/>
            <person name="Lipzen A."/>
            <person name="Chen C."/>
            <person name="Yanf M."/>
            <person name="Daum C."/>
            <person name="Ng V."/>
            <person name="Clum A."/>
            <person name="Steindorff A."/>
            <person name="Ohm R."/>
            <person name="Martin F."/>
            <person name="Silar P."/>
            <person name="Natvig D."/>
            <person name="Lalanne C."/>
            <person name="Gautier V."/>
            <person name="Ament-Velasquez S.L."/>
            <person name="Kruys A."/>
            <person name="Hutchinson M.I."/>
            <person name="Powell A.J."/>
            <person name="Barry K."/>
            <person name="Miller A.N."/>
            <person name="Grigoriev I.V."/>
            <person name="Debuchy R."/>
            <person name="Gladieux P."/>
            <person name="Thoren M.H."/>
            <person name="Johannesson H."/>
        </authorList>
    </citation>
    <scope>NUCLEOTIDE SEQUENCE</scope>
    <source>
        <strain evidence="1">CBS 314.62</strain>
    </source>
</reference>
<accession>A0AAE0XJ48</accession>
<dbReference type="Gene3D" id="1.25.40.20">
    <property type="entry name" value="Ankyrin repeat-containing domain"/>
    <property type="match status" value="1"/>
</dbReference>
<dbReference type="Proteomes" id="UP001270362">
    <property type="component" value="Unassembled WGS sequence"/>
</dbReference>
<evidence type="ECO:0000313" key="1">
    <source>
        <dbReference type="EMBL" id="KAK3694382.1"/>
    </source>
</evidence>
<comment type="caution">
    <text evidence="1">The sequence shown here is derived from an EMBL/GenBank/DDBJ whole genome shotgun (WGS) entry which is preliminary data.</text>
</comment>
<sequence>MPDASTPRFSSSFVDFMRMGVLVKTRRFSWKPCRVSGTTLGIFVLERSTRISLQLQSPSLIQALLSPRVPESRITELIDLGFDLHALDTPIMIPVERRSHTLMSLFLEAGTQVHITDAGEVEEGWDNLEKMCAHALQFHLDDFKWAGSQRYHGETRNPVLRAIRLLPVQGGTMLVDLMLQAQPLTMQTPGRLHFEYLREACRFLDRDLLRLMLRHGANAKAAARDGTGHTALWWVLHHRDEILGSVFETGIPKPVTIDPDKKMEIIRGGNTWLKARLLNIPPWVQCVETLLRAGCDPNVINRVWKADL</sequence>
<dbReference type="AlphaFoldDB" id="A0AAE0XJ48"/>
<dbReference type="EMBL" id="JAULSO010000001">
    <property type="protein sequence ID" value="KAK3694382.1"/>
    <property type="molecule type" value="Genomic_DNA"/>
</dbReference>
<protein>
    <recommendedName>
        <fullName evidence="3">Ankyrin</fullName>
    </recommendedName>
</protein>
<proteinExistence type="predicted"/>
<reference evidence="1" key="1">
    <citation type="journal article" date="2023" name="Mol. Phylogenet. Evol.">
        <title>Genome-scale phylogeny and comparative genomics of the fungal order Sordariales.</title>
        <authorList>
            <person name="Hensen N."/>
            <person name="Bonometti L."/>
            <person name="Westerberg I."/>
            <person name="Brannstrom I.O."/>
            <person name="Guillou S."/>
            <person name="Cros-Aarteil S."/>
            <person name="Calhoun S."/>
            <person name="Haridas S."/>
            <person name="Kuo A."/>
            <person name="Mondo S."/>
            <person name="Pangilinan J."/>
            <person name="Riley R."/>
            <person name="LaButti K."/>
            <person name="Andreopoulos B."/>
            <person name="Lipzen A."/>
            <person name="Chen C."/>
            <person name="Yan M."/>
            <person name="Daum C."/>
            <person name="Ng V."/>
            <person name="Clum A."/>
            <person name="Steindorff A."/>
            <person name="Ohm R.A."/>
            <person name="Martin F."/>
            <person name="Silar P."/>
            <person name="Natvig D.O."/>
            <person name="Lalanne C."/>
            <person name="Gautier V."/>
            <person name="Ament-Velasquez S.L."/>
            <person name="Kruys A."/>
            <person name="Hutchinson M.I."/>
            <person name="Powell A.J."/>
            <person name="Barry K."/>
            <person name="Miller A.N."/>
            <person name="Grigoriev I.V."/>
            <person name="Debuchy R."/>
            <person name="Gladieux P."/>
            <person name="Hiltunen Thoren M."/>
            <person name="Johannesson H."/>
        </authorList>
    </citation>
    <scope>NUCLEOTIDE SEQUENCE</scope>
    <source>
        <strain evidence="1">CBS 314.62</strain>
    </source>
</reference>
<dbReference type="SUPFAM" id="SSF48403">
    <property type="entry name" value="Ankyrin repeat"/>
    <property type="match status" value="1"/>
</dbReference>